<sequence>MKALKFRRKICYDLIMLSREAFYKQKEACKMNENKVVKFSYEQLDRLCMDAFQKFGFNAKQASIITDVLLTADMYGIQSHGMQRMVRYYKGIQKGTMKVDAKPEIVFETPVSAVVDGHDGMGQLNGHFAMELAIAKAKKAGIGIVSVRNSNHYGIAGYYAKMAAKEGMLGFSCTNSEAIMVPTFGRQAMIGSNPQAWCVPARPYDFLFDASTTVVTRGKLEMYNKLDQPLPDGWALDAQGEPTNDAAMVLDNIVHKNGGGIMPLGGNTETLGSHKGYGNGMVAEIFSSILSMGTTSESTMQNGKSGICHGFMAINLNAFGDGEAISQHLSEYLQKLRDSAKANGHDKIYTHGEKEILAMADRKANGIPVIDKTMTEVKDLCDYLDLDFADYFGEYQPPKAEGMFVGNY</sequence>
<dbReference type="AlphaFoldDB" id="A0A508YQL9"/>
<gene>
    <name evidence="3" type="primary">yjmC_1</name>
    <name evidence="3" type="ORF">LMUP508_01676</name>
</gene>
<protein>
    <submittedName>
        <fullName evidence="3">Putative oxidoreductase YjmC</fullName>
        <ecNumber evidence="3">1.1.1.-</ecNumber>
    </submittedName>
</protein>
<reference evidence="3 4" key="1">
    <citation type="submission" date="2019-06" db="EMBL/GenBank/DDBJ databases">
        <authorList>
            <person name="Rodrigo-Torres L."/>
            <person name="Arahal R. D."/>
            <person name="Lucena T."/>
        </authorList>
    </citation>
    <scope>NUCLEOTIDE SEQUENCE [LARGE SCALE GENOMIC DNA]</scope>
    <source>
        <strain evidence="3 4">INIA P508</strain>
    </source>
</reference>
<evidence type="ECO:0000256" key="2">
    <source>
        <dbReference type="ARBA" id="ARBA00023002"/>
    </source>
</evidence>
<evidence type="ECO:0000313" key="4">
    <source>
        <dbReference type="Proteomes" id="UP000365705"/>
    </source>
</evidence>
<accession>A0A508YQL9</accession>
<dbReference type="EC" id="1.1.1.-" evidence="3"/>
<proteinExistence type="inferred from homology"/>
<evidence type="ECO:0000313" key="3">
    <source>
        <dbReference type="EMBL" id="VTZ92355.1"/>
    </source>
</evidence>
<comment type="similarity">
    <text evidence="1">Belongs to the LDH2/MDH2 oxidoreductase family.</text>
</comment>
<dbReference type="GO" id="GO:0016491">
    <property type="term" value="F:oxidoreductase activity"/>
    <property type="evidence" value="ECO:0007669"/>
    <property type="project" value="UniProtKB-KW"/>
</dbReference>
<dbReference type="Gene3D" id="3.30.1370.60">
    <property type="entry name" value="Hypothetical oxidoreductase yiak, domain 2"/>
    <property type="match status" value="1"/>
</dbReference>
<dbReference type="Proteomes" id="UP000365705">
    <property type="component" value="Unassembled WGS sequence"/>
</dbReference>
<dbReference type="Gene3D" id="1.10.1530.10">
    <property type="match status" value="1"/>
</dbReference>
<dbReference type="Pfam" id="PF02615">
    <property type="entry name" value="Ldh_2"/>
    <property type="match status" value="1"/>
</dbReference>
<dbReference type="InterPro" id="IPR043143">
    <property type="entry name" value="Mal/L-sulf/L-lact_DH-like_NADP"/>
</dbReference>
<dbReference type="SUPFAM" id="SSF89733">
    <property type="entry name" value="L-sulfolactate dehydrogenase-like"/>
    <property type="match status" value="1"/>
</dbReference>
<dbReference type="PANTHER" id="PTHR11091">
    <property type="entry name" value="OXIDOREDUCTASE-RELATED"/>
    <property type="match status" value="1"/>
</dbReference>
<organism evidence="3 4">
    <name type="scientific">Limosilactobacillus mucosae</name>
    <name type="common">Lactobacillus mucosae</name>
    <dbReference type="NCBI Taxonomy" id="97478"/>
    <lineage>
        <taxon>Bacteria</taxon>
        <taxon>Bacillati</taxon>
        <taxon>Bacillota</taxon>
        <taxon>Bacilli</taxon>
        <taxon>Lactobacillales</taxon>
        <taxon>Lactobacillaceae</taxon>
        <taxon>Limosilactobacillus</taxon>
    </lineage>
</organism>
<evidence type="ECO:0000256" key="1">
    <source>
        <dbReference type="ARBA" id="ARBA00006056"/>
    </source>
</evidence>
<dbReference type="InterPro" id="IPR036111">
    <property type="entry name" value="Mal/L-sulfo/L-lacto_DH-like_sf"/>
</dbReference>
<name>A0A508YQL9_LIMMU</name>
<dbReference type="InterPro" id="IPR043144">
    <property type="entry name" value="Mal/L-sulf/L-lact_DH-like_ah"/>
</dbReference>
<dbReference type="InterPro" id="IPR003767">
    <property type="entry name" value="Malate/L-lactate_DH-like"/>
</dbReference>
<dbReference type="EMBL" id="CABFNH010000027">
    <property type="protein sequence ID" value="VTZ92355.1"/>
    <property type="molecule type" value="Genomic_DNA"/>
</dbReference>
<dbReference type="PANTHER" id="PTHR11091:SF0">
    <property type="entry name" value="MALATE DEHYDROGENASE"/>
    <property type="match status" value="1"/>
</dbReference>
<keyword evidence="2 3" id="KW-0560">Oxidoreductase</keyword>